<dbReference type="AlphaFoldDB" id="A0AAE1RKI4"/>
<accession>A0AAE1RKI4</accession>
<feature type="compositionally biased region" description="Acidic residues" evidence="1">
    <location>
        <begin position="125"/>
        <end position="134"/>
    </location>
</feature>
<comment type="caution">
    <text evidence="2">The sequence shown here is derived from an EMBL/GenBank/DDBJ whole genome shotgun (WGS) entry which is preliminary data.</text>
</comment>
<gene>
    <name evidence="2" type="ORF">RND71_028843</name>
</gene>
<feature type="region of interest" description="Disordered" evidence="1">
    <location>
        <begin position="107"/>
        <end position="134"/>
    </location>
</feature>
<dbReference type="Proteomes" id="UP001291623">
    <property type="component" value="Unassembled WGS sequence"/>
</dbReference>
<evidence type="ECO:0000313" key="2">
    <source>
        <dbReference type="EMBL" id="KAK4353325.1"/>
    </source>
</evidence>
<proteinExistence type="predicted"/>
<feature type="compositionally biased region" description="Basic residues" evidence="1">
    <location>
        <begin position="108"/>
        <end position="119"/>
    </location>
</feature>
<evidence type="ECO:0000256" key="1">
    <source>
        <dbReference type="SAM" id="MobiDB-lite"/>
    </source>
</evidence>
<organism evidence="2 3">
    <name type="scientific">Anisodus tanguticus</name>
    <dbReference type="NCBI Taxonomy" id="243964"/>
    <lineage>
        <taxon>Eukaryota</taxon>
        <taxon>Viridiplantae</taxon>
        <taxon>Streptophyta</taxon>
        <taxon>Embryophyta</taxon>
        <taxon>Tracheophyta</taxon>
        <taxon>Spermatophyta</taxon>
        <taxon>Magnoliopsida</taxon>
        <taxon>eudicotyledons</taxon>
        <taxon>Gunneridae</taxon>
        <taxon>Pentapetalae</taxon>
        <taxon>asterids</taxon>
        <taxon>lamiids</taxon>
        <taxon>Solanales</taxon>
        <taxon>Solanaceae</taxon>
        <taxon>Solanoideae</taxon>
        <taxon>Hyoscyameae</taxon>
        <taxon>Anisodus</taxon>
    </lineage>
</organism>
<dbReference type="EMBL" id="JAVYJV010000015">
    <property type="protein sequence ID" value="KAK4353325.1"/>
    <property type="molecule type" value="Genomic_DNA"/>
</dbReference>
<keyword evidence="3" id="KW-1185">Reference proteome</keyword>
<reference evidence="2" key="1">
    <citation type="submission" date="2023-12" db="EMBL/GenBank/DDBJ databases">
        <title>Genome assembly of Anisodus tanguticus.</title>
        <authorList>
            <person name="Wang Y.-J."/>
        </authorList>
    </citation>
    <scope>NUCLEOTIDE SEQUENCE</scope>
    <source>
        <strain evidence="2">KB-2021</strain>
        <tissue evidence="2">Leaf</tissue>
    </source>
</reference>
<evidence type="ECO:0000313" key="3">
    <source>
        <dbReference type="Proteomes" id="UP001291623"/>
    </source>
</evidence>
<sequence length="134" mass="14137">MAIGTTIKVAPTIIVGGGRVGRSLQDLGNGDDVWLKEQSPSTAGVCQISAVIFPINADILSLSDSSSERQSPSAVGVRQISAVIFSIDVALAPPLVKYNKVKATPQRLARKTRQTKRKSLNGGADEGDENGFLF</sequence>
<name>A0AAE1RKI4_9SOLA</name>
<protein>
    <submittedName>
        <fullName evidence="2">Uncharacterized protein</fullName>
    </submittedName>
</protein>